<dbReference type="STRING" id="269621.A0A238FMZ4"/>
<feature type="compositionally biased region" description="Basic and acidic residues" evidence="1">
    <location>
        <begin position="1"/>
        <end position="16"/>
    </location>
</feature>
<proteinExistence type="predicted"/>
<feature type="region of interest" description="Disordered" evidence="1">
    <location>
        <begin position="125"/>
        <end position="157"/>
    </location>
</feature>
<evidence type="ECO:0000313" key="2">
    <source>
        <dbReference type="EMBL" id="SCV74535.1"/>
    </source>
</evidence>
<gene>
    <name evidence="2" type="ORF">BQ2448_7564</name>
</gene>
<feature type="compositionally biased region" description="Polar residues" evidence="1">
    <location>
        <begin position="125"/>
        <end position="147"/>
    </location>
</feature>
<protein>
    <submittedName>
        <fullName evidence="2">BQ2448_7564 protein</fullName>
    </submittedName>
</protein>
<evidence type="ECO:0000313" key="3">
    <source>
        <dbReference type="Proteomes" id="UP000198372"/>
    </source>
</evidence>
<name>A0A238FMZ4_9BASI</name>
<evidence type="ECO:0000256" key="1">
    <source>
        <dbReference type="SAM" id="MobiDB-lite"/>
    </source>
</evidence>
<sequence>MEKRFLLSDEKGDSRSNKNPARSPVEDDSPPPTIEYLMRDPNVTGETPSTAPPPLLAATRTRLSSIISNTERSLSDSAKQFSKASTFRDSIVAKLIRPITSSKIDDKPVFSFNVVDTSETGSVISERPSTFTPQAPVASSSTTTVQPRTLRKQVSSDSSTSWVSTSKSLKWPLPPSFDSDNPEPPSASIYCPTPHAPSWHPAFTAADPSGSSSSPSHSLELGSEEGDKEHAWTRALRTRMTTPVSNMMKASLKRRESATSFISRDARPKTMAVEFAKDLGLLPFPCTLDELDSSQREIASGGIPELHCSALFFTRSCSAVDLSSPSLSSEHLTTRPSVEQLQFVHLVLSTYAVANPAEPLALRTTTVALHAFPAPTLEEGAAKQCTELRRLRVTSSTNVQKALTATPGETTDDAQVKFVLTVTGIGMVKGRTEREESWLVILTSRRERDSWYRVLKGAVADVRKMEKSRSLHP</sequence>
<dbReference type="EMBL" id="FMSP01000023">
    <property type="protein sequence ID" value="SCV74535.1"/>
    <property type="molecule type" value="Genomic_DNA"/>
</dbReference>
<dbReference type="AlphaFoldDB" id="A0A238FMZ4"/>
<reference evidence="3" key="1">
    <citation type="submission" date="2016-09" db="EMBL/GenBank/DDBJ databases">
        <authorList>
            <person name="Jeantristanb JTB J.-T."/>
            <person name="Ricardo R."/>
        </authorList>
    </citation>
    <scope>NUCLEOTIDE SEQUENCE [LARGE SCALE GENOMIC DNA]</scope>
</reference>
<keyword evidence="3" id="KW-1185">Reference proteome</keyword>
<organism evidence="2 3">
    <name type="scientific">Microbotryum intermedium</name>
    <dbReference type="NCBI Taxonomy" id="269621"/>
    <lineage>
        <taxon>Eukaryota</taxon>
        <taxon>Fungi</taxon>
        <taxon>Dikarya</taxon>
        <taxon>Basidiomycota</taxon>
        <taxon>Pucciniomycotina</taxon>
        <taxon>Microbotryomycetes</taxon>
        <taxon>Microbotryales</taxon>
        <taxon>Microbotryaceae</taxon>
        <taxon>Microbotryum</taxon>
    </lineage>
</organism>
<dbReference type="OrthoDB" id="2536159at2759"/>
<feature type="region of interest" description="Disordered" evidence="1">
    <location>
        <begin position="1"/>
        <end position="56"/>
    </location>
</feature>
<feature type="region of interest" description="Disordered" evidence="1">
    <location>
        <begin position="173"/>
        <end position="227"/>
    </location>
</feature>
<accession>A0A238FMZ4</accession>
<dbReference type="Proteomes" id="UP000198372">
    <property type="component" value="Unassembled WGS sequence"/>
</dbReference>
<feature type="compositionally biased region" description="Low complexity" evidence="1">
    <location>
        <begin position="208"/>
        <end position="221"/>
    </location>
</feature>